<comment type="caution">
    <text evidence="1">The sequence shown here is derived from an EMBL/GenBank/DDBJ whole genome shotgun (WGS) entry which is preliminary data.</text>
</comment>
<dbReference type="Proteomes" id="UP000756387">
    <property type="component" value="Unassembled WGS sequence"/>
</dbReference>
<evidence type="ECO:0000313" key="1">
    <source>
        <dbReference type="EMBL" id="MBE7324402.1"/>
    </source>
</evidence>
<evidence type="ECO:0000313" key="2">
    <source>
        <dbReference type="Proteomes" id="UP000756387"/>
    </source>
</evidence>
<accession>A0ABR9RS54</accession>
<sequence>MIHPSDGPDVDTCSAKSCTAPAAHALLWNNPKIHTPERRKTWLACPEHVTSLGDFLRARGFLKDVVVHP</sequence>
<organism evidence="1 2">
    <name type="scientific">Nocardioides malaquae</name>
    <dbReference type="NCBI Taxonomy" id="2773426"/>
    <lineage>
        <taxon>Bacteria</taxon>
        <taxon>Bacillati</taxon>
        <taxon>Actinomycetota</taxon>
        <taxon>Actinomycetes</taxon>
        <taxon>Propionibacteriales</taxon>
        <taxon>Nocardioidaceae</taxon>
        <taxon>Nocardioides</taxon>
    </lineage>
</organism>
<dbReference type="RefSeq" id="WP_193637721.1">
    <property type="nucleotide sequence ID" value="NZ_JADCSA010000005.1"/>
</dbReference>
<dbReference type="EMBL" id="JADCSA010000005">
    <property type="protein sequence ID" value="MBE7324402.1"/>
    <property type="molecule type" value="Genomic_DNA"/>
</dbReference>
<gene>
    <name evidence="1" type="ORF">IEQ44_07030</name>
</gene>
<keyword evidence="2" id="KW-1185">Reference proteome</keyword>
<reference evidence="1 2" key="1">
    <citation type="submission" date="2020-10" db="EMBL/GenBank/DDBJ databases">
        <title>Nocardioides sp. isolated from sludge.</title>
        <authorList>
            <person name="Zhang X."/>
        </authorList>
    </citation>
    <scope>NUCLEOTIDE SEQUENCE [LARGE SCALE GENOMIC DNA]</scope>
    <source>
        <strain evidence="1 2">Y6</strain>
    </source>
</reference>
<name>A0ABR9RS54_9ACTN</name>
<proteinExistence type="predicted"/>
<protein>
    <submittedName>
        <fullName evidence="1">Acetone carboxylase</fullName>
    </submittedName>
</protein>